<evidence type="ECO:0000313" key="2">
    <source>
        <dbReference type="EMBL" id="ALL69514.1"/>
    </source>
</evidence>
<dbReference type="AlphaFoldDB" id="A0A0P0RL29"/>
<dbReference type="KEGG" id="bcai:K788_0005009"/>
<evidence type="ECO:0000256" key="1">
    <source>
        <dbReference type="SAM" id="Phobius"/>
    </source>
</evidence>
<feature type="transmembrane region" description="Helical" evidence="1">
    <location>
        <begin position="25"/>
        <end position="46"/>
    </location>
</feature>
<dbReference type="PANTHER" id="PTHR38598:SF1">
    <property type="entry name" value="INNER MEMBRANE PROTEIN YJCH"/>
    <property type="match status" value="1"/>
</dbReference>
<dbReference type="Proteomes" id="UP000019146">
    <property type="component" value="Plasmid unnamed"/>
</dbReference>
<proteinExistence type="predicted"/>
<dbReference type="GO" id="GO:0005886">
    <property type="term" value="C:plasma membrane"/>
    <property type="evidence" value="ECO:0007669"/>
    <property type="project" value="TreeGrafter"/>
</dbReference>
<dbReference type="InterPro" id="IPR007436">
    <property type="entry name" value="DUF485"/>
</dbReference>
<keyword evidence="1" id="KW-0812">Transmembrane</keyword>
<name>A0A0P0RL29_9BURK</name>
<dbReference type="Pfam" id="PF04341">
    <property type="entry name" value="DUF485"/>
    <property type="match status" value="1"/>
</dbReference>
<keyword evidence="1" id="KW-0472">Membrane</keyword>
<geneLocation type="plasmid" evidence="3"/>
<keyword evidence="2" id="KW-0614">Plasmid</keyword>
<protein>
    <submittedName>
        <fullName evidence="2">Putative membrane protein, clustering with ActP</fullName>
    </submittedName>
</protein>
<dbReference type="InterPro" id="IPR052959">
    <property type="entry name" value="Inner_membrane_assoc"/>
</dbReference>
<accession>A0A0P0RL29</accession>
<gene>
    <name evidence="2" type="ORF">K788_0005009</name>
</gene>
<dbReference type="GeneID" id="69973077"/>
<reference evidence="2 3" key="1">
    <citation type="journal article" date="2014" name="Genome Announc.">
        <title>Draft Genome Sequence of the Haloacid-Degrading Burkholderia caribensis Strain MBA4.</title>
        <authorList>
            <person name="Pan Y."/>
            <person name="Kong K.F."/>
            <person name="Tsang J.S."/>
        </authorList>
    </citation>
    <scope>NUCLEOTIDE SEQUENCE [LARGE SCALE GENOMIC DNA]</scope>
    <source>
        <strain evidence="2 3">MBA4</strain>
        <plasmid evidence="3">Plasmid</plasmid>
    </source>
</reference>
<dbReference type="RefSeq" id="WP_035995811.1">
    <property type="nucleotide sequence ID" value="NZ_CP012748.1"/>
</dbReference>
<dbReference type="PANTHER" id="PTHR38598">
    <property type="entry name" value="INNER MEMBRANE PROTEIN YJCH"/>
    <property type="match status" value="1"/>
</dbReference>
<organism evidence="2 3">
    <name type="scientific">Paraburkholderia caribensis MBA4</name>
    <dbReference type="NCBI Taxonomy" id="1323664"/>
    <lineage>
        <taxon>Bacteria</taxon>
        <taxon>Pseudomonadati</taxon>
        <taxon>Pseudomonadota</taxon>
        <taxon>Betaproteobacteria</taxon>
        <taxon>Burkholderiales</taxon>
        <taxon>Burkholderiaceae</taxon>
        <taxon>Paraburkholderia</taxon>
    </lineage>
</organism>
<sequence length="101" mass="10944">MDEQQLETLRLHPDFNRLVASKTRLAWTLTAVMLTAYFSFVLLLAFSPSTLALRIGAGTVTLGIPVAVAFILLAVAVTAVYVLKANGSIDTLNETLKEQHA</sequence>
<dbReference type="EMBL" id="CP012748">
    <property type="protein sequence ID" value="ALL69514.1"/>
    <property type="molecule type" value="Genomic_DNA"/>
</dbReference>
<keyword evidence="1" id="KW-1133">Transmembrane helix</keyword>
<evidence type="ECO:0000313" key="3">
    <source>
        <dbReference type="Proteomes" id="UP000019146"/>
    </source>
</evidence>
<feature type="transmembrane region" description="Helical" evidence="1">
    <location>
        <begin position="58"/>
        <end position="83"/>
    </location>
</feature>